<proteinExistence type="predicted"/>
<dbReference type="AlphaFoldDB" id="A0AA39UAN1"/>
<gene>
    <name evidence="1" type="ORF">IW261DRAFT_1493857</name>
</gene>
<organism evidence="1 2">
    <name type="scientific">Armillaria novae-zelandiae</name>
    <dbReference type="NCBI Taxonomy" id="153914"/>
    <lineage>
        <taxon>Eukaryota</taxon>
        <taxon>Fungi</taxon>
        <taxon>Dikarya</taxon>
        <taxon>Basidiomycota</taxon>
        <taxon>Agaricomycotina</taxon>
        <taxon>Agaricomycetes</taxon>
        <taxon>Agaricomycetidae</taxon>
        <taxon>Agaricales</taxon>
        <taxon>Marasmiineae</taxon>
        <taxon>Physalacriaceae</taxon>
        <taxon>Armillaria</taxon>
    </lineage>
</organism>
<sequence>MPQLHRLTVRAQSFLDSVTAPSLKSLTLVDNVVRIISSRTLFLRLGDFLHRSKCALTDLDFFWQGTLDELFIILSSMPTLESLWCRSDLDIAFYEWMKLPSSMLPMLRTFSLQPGTSTNLLAALLSPHADAIPIIEMVESRLAGGMLESVNVGCLVVKTLDDGAKKRLTALNALSHVKVEIEEFSIKRIGSTFSGYWCH</sequence>
<reference evidence="1" key="1">
    <citation type="submission" date="2023-06" db="EMBL/GenBank/DDBJ databases">
        <authorList>
            <consortium name="Lawrence Berkeley National Laboratory"/>
            <person name="Ahrendt S."/>
            <person name="Sahu N."/>
            <person name="Indic B."/>
            <person name="Wong-Bajracharya J."/>
            <person name="Merenyi Z."/>
            <person name="Ke H.-M."/>
            <person name="Monk M."/>
            <person name="Kocsube S."/>
            <person name="Drula E."/>
            <person name="Lipzen A."/>
            <person name="Balint B."/>
            <person name="Henrissat B."/>
            <person name="Andreopoulos B."/>
            <person name="Martin F.M."/>
            <person name="Harder C.B."/>
            <person name="Rigling D."/>
            <person name="Ford K.L."/>
            <person name="Foster G.D."/>
            <person name="Pangilinan J."/>
            <person name="Papanicolaou A."/>
            <person name="Barry K."/>
            <person name="LaButti K."/>
            <person name="Viragh M."/>
            <person name="Koriabine M."/>
            <person name="Yan M."/>
            <person name="Riley R."/>
            <person name="Champramary S."/>
            <person name="Plett K.L."/>
            <person name="Tsai I.J."/>
            <person name="Slot J."/>
            <person name="Sipos G."/>
            <person name="Plett J."/>
            <person name="Nagy L.G."/>
            <person name="Grigoriev I.V."/>
        </authorList>
    </citation>
    <scope>NUCLEOTIDE SEQUENCE</scope>
    <source>
        <strain evidence="1">ICMP 16352</strain>
    </source>
</reference>
<dbReference type="EMBL" id="JAUEPR010000023">
    <property type="protein sequence ID" value="KAK0475394.1"/>
    <property type="molecule type" value="Genomic_DNA"/>
</dbReference>
<comment type="caution">
    <text evidence="1">The sequence shown here is derived from an EMBL/GenBank/DDBJ whole genome shotgun (WGS) entry which is preliminary data.</text>
</comment>
<name>A0AA39UAN1_9AGAR</name>
<protein>
    <submittedName>
        <fullName evidence="1">Uncharacterized protein</fullName>
    </submittedName>
</protein>
<evidence type="ECO:0000313" key="1">
    <source>
        <dbReference type="EMBL" id="KAK0475394.1"/>
    </source>
</evidence>
<dbReference type="Proteomes" id="UP001175227">
    <property type="component" value="Unassembled WGS sequence"/>
</dbReference>
<accession>A0AA39UAN1</accession>
<evidence type="ECO:0000313" key="2">
    <source>
        <dbReference type="Proteomes" id="UP001175227"/>
    </source>
</evidence>
<keyword evidence="2" id="KW-1185">Reference proteome</keyword>